<evidence type="ECO:0000313" key="1">
    <source>
        <dbReference type="EMBL" id="RGV32105.1"/>
    </source>
</evidence>
<gene>
    <name evidence="1" type="ORF">DWW14_24465</name>
</gene>
<dbReference type="EMBL" id="QRZC01000075">
    <property type="protein sequence ID" value="RGV32105.1"/>
    <property type="molecule type" value="Genomic_DNA"/>
</dbReference>
<organism evidence="1 2">
    <name type="scientific">Bacteroides uniformis</name>
    <dbReference type="NCBI Taxonomy" id="820"/>
    <lineage>
        <taxon>Bacteria</taxon>
        <taxon>Pseudomonadati</taxon>
        <taxon>Bacteroidota</taxon>
        <taxon>Bacteroidia</taxon>
        <taxon>Bacteroidales</taxon>
        <taxon>Bacteroidaceae</taxon>
        <taxon>Bacteroides</taxon>
    </lineage>
</organism>
<reference evidence="1 2" key="1">
    <citation type="submission" date="2018-08" db="EMBL/GenBank/DDBJ databases">
        <title>A genome reference for cultivated species of the human gut microbiota.</title>
        <authorList>
            <person name="Zou Y."/>
            <person name="Xue W."/>
            <person name="Luo G."/>
        </authorList>
    </citation>
    <scope>NUCLEOTIDE SEQUENCE [LARGE SCALE GENOMIC DNA]</scope>
    <source>
        <strain evidence="1 2">AF14-42</strain>
    </source>
</reference>
<dbReference type="Proteomes" id="UP000285343">
    <property type="component" value="Unassembled WGS sequence"/>
</dbReference>
<sequence>MYSIRYGIQKQLIEREDVDTSSILEDIDFFDLPSILNKLPIDTGIRHVFEDLLSYRFHGDKLVESENLKEKITNQRKSAERGGVSMNSNIYSLESKFYQIFDFCNDNYIICDNNRFSNTLYYNTIVGILNSHVTLKARKNAFLENTRIEELEKEHLLLLFFHINNKELLEIFKQYDIKTIVLSQNACEYLARIIKNIEQTIAHRLYKKYIVDWKDLLTNIILNMIAVVNRMQNKIPEVYKMYSAINYMWNAQYFLSFNQEISIFTYKYKPELSDAVLLLEHLVFRGYKHDKIYQAIFNLSQVLKEQVKTIESIHDIEDIPDKEDPFFVSSFFSVLNVHVQKEVIMYFKQSIHDLYTLLMIHENYQIPILEAETLRKAISSPDFSDDTYVEKEVFSCAVLARIRRNNEYQSLYGLIDNFAVKNECLQFFLNPIKFEKIGRIQPVWVCFCEDKIIKALLKNRIIKEKVKEFITSDVFGKLRFDRIWKLL</sequence>
<name>A0A412WX89_BACUN</name>
<dbReference type="AlphaFoldDB" id="A0A412WX89"/>
<comment type="caution">
    <text evidence="1">The sequence shown here is derived from an EMBL/GenBank/DDBJ whole genome shotgun (WGS) entry which is preliminary data.</text>
</comment>
<proteinExistence type="predicted"/>
<evidence type="ECO:0000313" key="2">
    <source>
        <dbReference type="Proteomes" id="UP000285343"/>
    </source>
</evidence>
<accession>A0A412WX89</accession>
<protein>
    <submittedName>
        <fullName evidence="1">Uncharacterized protein</fullName>
    </submittedName>
</protein>